<dbReference type="GO" id="GO:0009507">
    <property type="term" value="C:chloroplast"/>
    <property type="evidence" value="ECO:0007669"/>
    <property type="project" value="TreeGrafter"/>
</dbReference>
<dbReference type="SUPFAM" id="SSF46565">
    <property type="entry name" value="Chaperone J-domain"/>
    <property type="match status" value="1"/>
</dbReference>
<protein>
    <recommendedName>
        <fullName evidence="2">J domain-containing protein</fullName>
    </recommendedName>
</protein>
<dbReference type="InterPro" id="IPR036869">
    <property type="entry name" value="J_dom_sf"/>
</dbReference>
<dbReference type="PROSITE" id="PS00636">
    <property type="entry name" value="DNAJ_1"/>
    <property type="match status" value="1"/>
</dbReference>
<dbReference type="PRINTS" id="PR00625">
    <property type="entry name" value="JDOMAIN"/>
</dbReference>
<accession>A0AAW1H2K7</accession>
<evidence type="ECO:0000259" key="2">
    <source>
        <dbReference type="PROSITE" id="PS50076"/>
    </source>
</evidence>
<proteinExistence type="predicted"/>
<reference evidence="3" key="1">
    <citation type="submission" date="2024-03" db="EMBL/GenBank/DDBJ databases">
        <title>WGS assembly of Saponaria officinalis var. Norfolk2.</title>
        <authorList>
            <person name="Jenkins J."/>
            <person name="Shu S."/>
            <person name="Grimwood J."/>
            <person name="Barry K."/>
            <person name="Goodstein D."/>
            <person name="Schmutz J."/>
            <person name="Leebens-Mack J."/>
            <person name="Osbourn A."/>
        </authorList>
    </citation>
    <scope>NUCLEOTIDE SEQUENCE [LARGE SCALE GENOMIC DNA]</scope>
    <source>
        <strain evidence="3">JIC</strain>
    </source>
</reference>
<dbReference type="AlphaFoldDB" id="A0AAW1H2K7"/>
<feature type="domain" description="J" evidence="2">
    <location>
        <begin position="61"/>
        <end position="128"/>
    </location>
</feature>
<gene>
    <name evidence="3" type="ORF">RND81_12G030100</name>
</gene>
<dbReference type="EMBL" id="JBDFQZ010000012">
    <property type="protein sequence ID" value="KAK9671434.1"/>
    <property type="molecule type" value="Genomic_DNA"/>
</dbReference>
<dbReference type="SMART" id="SM00271">
    <property type="entry name" value="DnaJ"/>
    <property type="match status" value="1"/>
</dbReference>
<dbReference type="PANTHER" id="PTHR45090">
    <property type="entry name" value="CHAPERONE PROTEIN DNAJ 20 CHLOROPLASTIC"/>
    <property type="match status" value="1"/>
</dbReference>
<dbReference type="InterPro" id="IPR053232">
    <property type="entry name" value="DnaJ_C/III_chloroplastic"/>
</dbReference>
<dbReference type="CDD" id="cd06257">
    <property type="entry name" value="DnaJ"/>
    <property type="match status" value="1"/>
</dbReference>
<evidence type="ECO:0000256" key="1">
    <source>
        <dbReference type="SAM" id="MobiDB-lite"/>
    </source>
</evidence>
<evidence type="ECO:0000313" key="4">
    <source>
        <dbReference type="Proteomes" id="UP001443914"/>
    </source>
</evidence>
<dbReference type="PROSITE" id="PS50076">
    <property type="entry name" value="DNAJ_2"/>
    <property type="match status" value="1"/>
</dbReference>
<feature type="region of interest" description="Disordered" evidence="1">
    <location>
        <begin position="170"/>
        <end position="196"/>
    </location>
</feature>
<dbReference type="InterPro" id="IPR001623">
    <property type="entry name" value="DnaJ_domain"/>
</dbReference>
<dbReference type="PANTHER" id="PTHR45090:SF4">
    <property type="entry name" value="J DOMAIN-CONTAINING PROTEIN"/>
    <property type="match status" value="1"/>
</dbReference>
<dbReference type="Gene3D" id="1.10.287.110">
    <property type="entry name" value="DnaJ domain"/>
    <property type="match status" value="1"/>
</dbReference>
<keyword evidence="4" id="KW-1185">Reference proteome</keyword>
<dbReference type="FunFam" id="1.10.287.110:FF:000145">
    <property type="entry name" value="Chaperone protein dnaJ 20, chloroplastic"/>
    <property type="match status" value="1"/>
</dbReference>
<dbReference type="Proteomes" id="UP001443914">
    <property type="component" value="Unassembled WGS sequence"/>
</dbReference>
<evidence type="ECO:0000313" key="3">
    <source>
        <dbReference type="EMBL" id="KAK9671434.1"/>
    </source>
</evidence>
<feature type="compositionally biased region" description="Basic and acidic residues" evidence="1">
    <location>
        <begin position="170"/>
        <end position="180"/>
    </location>
</feature>
<dbReference type="InterPro" id="IPR018253">
    <property type="entry name" value="DnaJ_domain_CS"/>
</dbReference>
<organism evidence="3 4">
    <name type="scientific">Saponaria officinalis</name>
    <name type="common">Common soapwort</name>
    <name type="synonym">Lychnis saponaria</name>
    <dbReference type="NCBI Taxonomy" id="3572"/>
    <lineage>
        <taxon>Eukaryota</taxon>
        <taxon>Viridiplantae</taxon>
        <taxon>Streptophyta</taxon>
        <taxon>Embryophyta</taxon>
        <taxon>Tracheophyta</taxon>
        <taxon>Spermatophyta</taxon>
        <taxon>Magnoliopsida</taxon>
        <taxon>eudicotyledons</taxon>
        <taxon>Gunneridae</taxon>
        <taxon>Pentapetalae</taxon>
        <taxon>Caryophyllales</taxon>
        <taxon>Caryophyllaceae</taxon>
        <taxon>Caryophylleae</taxon>
        <taxon>Saponaria</taxon>
    </lineage>
</organism>
<dbReference type="Pfam" id="PF00226">
    <property type="entry name" value="DnaJ"/>
    <property type="match status" value="1"/>
</dbReference>
<comment type="caution">
    <text evidence="3">The sequence shown here is derived from an EMBL/GenBank/DDBJ whole genome shotgun (WGS) entry which is preliminary data.</text>
</comment>
<sequence>MQCDTVLTARAAVLTPRATISFTTTPTRITFPTRPTKPLFQTLKTRATVNDPFTKPVSELSFYELLGIPETGTIPEIKQAYKQLARIYHPDVSPPGRVKEYTERFIRVQEAYETLSDPRRRAVYDRDLSRGLHLAFSARRNFHPSSHEYQETEDKSNWRSRWQSQLSELKKRSFDKDERGNMSWGARMRRQRDESS</sequence>
<name>A0AAW1H2K7_SAPOF</name>